<accession>A0A3P6PRL7</accession>
<evidence type="ECO:0000313" key="1">
    <source>
        <dbReference type="EMBL" id="VDK39772.1"/>
    </source>
</evidence>
<organism evidence="1 2">
    <name type="scientific">Anisakis simplex</name>
    <name type="common">Herring worm</name>
    <dbReference type="NCBI Taxonomy" id="6269"/>
    <lineage>
        <taxon>Eukaryota</taxon>
        <taxon>Metazoa</taxon>
        <taxon>Ecdysozoa</taxon>
        <taxon>Nematoda</taxon>
        <taxon>Chromadorea</taxon>
        <taxon>Rhabditida</taxon>
        <taxon>Spirurina</taxon>
        <taxon>Ascaridomorpha</taxon>
        <taxon>Ascaridoidea</taxon>
        <taxon>Anisakidae</taxon>
        <taxon>Anisakis</taxon>
        <taxon>Anisakis simplex complex</taxon>
    </lineage>
</organism>
<gene>
    <name evidence="1" type="ORF">ASIM_LOCUS9482</name>
</gene>
<name>A0A3P6PRL7_ANISI</name>
<sequence>MPILWKDRKEGALLGYLDNKTELVSCSDC</sequence>
<proteinExistence type="predicted"/>
<keyword evidence="2" id="KW-1185">Reference proteome</keyword>
<protein>
    <submittedName>
        <fullName evidence="1">Uncharacterized protein</fullName>
    </submittedName>
</protein>
<dbReference type="EMBL" id="UYRR01029186">
    <property type="protein sequence ID" value="VDK39772.1"/>
    <property type="molecule type" value="Genomic_DNA"/>
</dbReference>
<dbReference type="Proteomes" id="UP000267096">
    <property type="component" value="Unassembled WGS sequence"/>
</dbReference>
<reference evidence="1 2" key="1">
    <citation type="submission" date="2018-11" db="EMBL/GenBank/DDBJ databases">
        <authorList>
            <consortium name="Pathogen Informatics"/>
        </authorList>
    </citation>
    <scope>NUCLEOTIDE SEQUENCE [LARGE SCALE GENOMIC DNA]</scope>
</reference>
<dbReference type="AlphaFoldDB" id="A0A3P6PRL7"/>
<evidence type="ECO:0000313" key="2">
    <source>
        <dbReference type="Proteomes" id="UP000267096"/>
    </source>
</evidence>